<name>A0AA97PGY4_PYRO3</name>
<organism evidence="1">
    <name type="scientific">Pyricularia oryzae (strain Y34)</name>
    <name type="common">Rice blast fungus</name>
    <name type="synonym">Magnaporthe oryzae</name>
    <dbReference type="NCBI Taxonomy" id="1143189"/>
    <lineage>
        <taxon>Eukaryota</taxon>
        <taxon>Fungi</taxon>
        <taxon>Dikarya</taxon>
        <taxon>Ascomycota</taxon>
        <taxon>Pezizomycotina</taxon>
        <taxon>Sordariomycetes</taxon>
        <taxon>Sordariomycetidae</taxon>
        <taxon>Magnaporthales</taxon>
        <taxon>Pyriculariaceae</taxon>
        <taxon>Pyricularia</taxon>
    </lineage>
</organism>
<gene>
    <name evidence="1" type="ORF">OOU_Y34scaffold00777g4</name>
</gene>
<sequence length="21" mass="2218">MQLRIRVALLALSGMTSTAAN</sequence>
<dbReference type="EMBL" id="JH792844">
    <property type="protein sequence ID" value="ELQ34246.1"/>
    <property type="molecule type" value="Genomic_DNA"/>
</dbReference>
<dbReference type="AlphaFoldDB" id="A0AA97PGY4"/>
<accession>A0AA97PGY4</accession>
<proteinExistence type="predicted"/>
<dbReference type="Proteomes" id="UP000011086">
    <property type="component" value="Unassembled WGS sequence"/>
</dbReference>
<evidence type="ECO:0000313" key="1">
    <source>
        <dbReference type="EMBL" id="ELQ34246.1"/>
    </source>
</evidence>
<protein>
    <submittedName>
        <fullName evidence="1">Uncharacterized protein</fullName>
    </submittedName>
</protein>
<reference evidence="1" key="1">
    <citation type="journal article" date="2012" name="PLoS Genet.">
        <title>Comparative analysis of the genomes of two field isolates of the rice blast fungus Magnaporthe oryzae.</title>
        <authorList>
            <person name="Xue M."/>
            <person name="Yang J."/>
            <person name="Li Z."/>
            <person name="Hu S."/>
            <person name="Yao N."/>
            <person name="Dean R.A."/>
            <person name="Zhao W."/>
            <person name="Shen M."/>
            <person name="Zhang H."/>
            <person name="Li C."/>
            <person name="Liu L."/>
            <person name="Cao L."/>
            <person name="Xu X."/>
            <person name="Xing Y."/>
            <person name="Hsiang T."/>
            <person name="Zhang Z."/>
            <person name="Xu J.R."/>
            <person name="Peng Y.L."/>
        </authorList>
    </citation>
    <scope>NUCLEOTIDE SEQUENCE</scope>
    <source>
        <strain evidence="1">Y34</strain>
    </source>
</reference>